<reference evidence="1 2" key="1">
    <citation type="submission" date="2016-10" db="EMBL/GenBank/DDBJ databases">
        <authorList>
            <person name="de Groot N.N."/>
        </authorList>
    </citation>
    <scope>NUCLEOTIDE SEQUENCE [LARGE SCALE GENOMIC DNA]</scope>
    <source>
        <strain evidence="1 2">DSM 16859</strain>
    </source>
</reference>
<dbReference type="STRING" id="64702.SAMN05443377_10613"/>
<protein>
    <recommendedName>
        <fullName evidence="3">DUF3145 domain-containing protein</fullName>
    </recommendedName>
</protein>
<dbReference type="InterPro" id="IPR021491">
    <property type="entry name" value="DUF3145"/>
</dbReference>
<evidence type="ECO:0000313" key="2">
    <source>
        <dbReference type="Proteomes" id="UP000198815"/>
    </source>
</evidence>
<gene>
    <name evidence="1" type="ORF">SAMN05443377_10613</name>
</gene>
<dbReference type="Proteomes" id="UP000198815">
    <property type="component" value="Unassembled WGS sequence"/>
</dbReference>
<dbReference type="RefSeq" id="WP_091968374.1">
    <property type="nucleotide sequence ID" value="NZ_FOGZ01000006.1"/>
</dbReference>
<dbReference type="AlphaFoldDB" id="A0A1H9R6N9"/>
<sequence length="165" mass="17954">MVECTRGMIYIHSAAAALCPHVEWAIGGALGRTVHCNWARQGAQPGTLRTELGWDGSQDSCAALVSALMRCRELRFEVTCDAGAGMGERYSYTPRLGVFHALTDESGDIMVGENRLRAAVAREALGGRSLTEAIADLLGTPWDEELEIFRRADDGDSVRWLSRAV</sequence>
<evidence type="ECO:0000313" key="1">
    <source>
        <dbReference type="EMBL" id="SER68277.1"/>
    </source>
</evidence>
<proteinExistence type="predicted"/>
<dbReference type="Pfam" id="PF11343">
    <property type="entry name" value="DUF3145"/>
    <property type="match status" value="1"/>
</dbReference>
<organism evidence="1 2">
    <name type="scientific">Propionibacterium cyclohexanicum</name>
    <dbReference type="NCBI Taxonomy" id="64702"/>
    <lineage>
        <taxon>Bacteria</taxon>
        <taxon>Bacillati</taxon>
        <taxon>Actinomycetota</taxon>
        <taxon>Actinomycetes</taxon>
        <taxon>Propionibacteriales</taxon>
        <taxon>Propionibacteriaceae</taxon>
        <taxon>Propionibacterium</taxon>
    </lineage>
</organism>
<name>A0A1H9R6N9_9ACTN</name>
<evidence type="ECO:0008006" key="3">
    <source>
        <dbReference type="Google" id="ProtNLM"/>
    </source>
</evidence>
<dbReference type="OrthoDB" id="3210860at2"/>
<dbReference type="EMBL" id="FOGZ01000006">
    <property type="protein sequence ID" value="SER68277.1"/>
    <property type="molecule type" value="Genomic_DNA"/>
</dbReference>
<keyword evidence="2" id="KW-1185">Reference proteome</keyword>
<accession>A0A1H9R6N9</accession>